<dbReference type="Proteomes" id="UP000006036">
    <property type="component" value="Chromosome 1"/>
</dbReference>
<reference evidence="1 4" key="2">
    <citation type="journal article" date="2012" name="J. Bacteriol.">
        <title>Complete Genome Sequence of Helicobacter cinaedi Type Strain ATCC BAA-847.</title>
        <authorList>
            <person name="Miyoshi-Akiyama T."/>
            <person name="Takeshita N."/>
            <person name="Ohmagari N."/>
            <person name="Kirikae T."/>
        </authorList>
    </citation>
    <scope>NUCLEOTIDE SEQUENCE [LARGE SCALE GENOMIC DNA]</scope>
    <source>
        <strain evidence="1 4">ATCC BAA-847</strain>
    </source>
</reference>
<dbReference type="EMBL" id="DS990393">
    <property type="protein sequence ID" value="EFR47413.1"/>
    <property type="molecule type" value="Genomic_DNA"/>
</dbReference>
<reference evidence="1" key="3">
    <citation type="submission" date="2012-07" db="EMBL/GenBank/DDBJ databases">
        <authorList>
            <person name="Akiyama T."/>
            <person name="Takeshita N."/>
            <person name="Ohmagari N."/>
            <person name="Kirikae T."/>
        </authorList>
    </citation>
    <scope>NUCLEOTIDE SEQUENCE</scope>
    <source>
        <strain evidence="1">ATCC BAA-847</strain>
    </source>
</reference>
<evidence type="ECO:0000313" key="4">
    <source>
        <dbReference type="Proteomes" id="UP000006036"/>
    </source>
</evidence>
<gene>
    <name evidence="1" type="ORF">HCBAA847_0235</name>
    <name evidence="2" type="ORF">HCCG_01961</name>
</gene>
<dbReference type="EMBL" id="AP012492">
    <property type="protein sequence ID" value="BAM31485.1"/>
    <property type="molecule type" value="Genomic_DNA"/>
</dbReference>
<evidence type="ECO:0000313" key="1">
    <source>
        <dbReference type="EMBL" id="BAM31485.1"/>
    </source>
</evidence>
<name>A0AAI8QG82_9HELI</name>
<dbReference type="AlphaFoldDB" id="A0AAI8QG82"/>
<proteinExistence type="predicted"/>
<evidence type="ECO:0000313" key="3">
    <source>
        <dbReference type="Proteomes" id="UP000005755"/>
    </source>
</evidence>
<accession>A0AAI8QG82</accession>
<sequence length="50" mass="6170">MHFMLMHKTRTTYKLETIFKDLGFYEILSKRQIQELMSDLKDEKVRAYLE</sequence>
<organism evidence="1 4">
    <name type="scientific">Helicobacter cinaedi CCUG 18818 = ATCC BAA-847</name>
    <dbReference type="NCBI Taxonomy" id="537971"/>
    <lineage>
        <taxon>Bacteria</taxon>
        <taxon>Pseudomonadati</taxon>
        <taxon>Campylobacterota</taxon>
        <taxon>Epsilonproteobacteria</taxon>
        <taxon>Campylobacterales</taxon>
        <taxon>Helicobacteraceae</taxon>
        <taxon>Helicobacter</taxon>
    </lineage>
</organism>
<reference evidence="2" key="1">
    <citation type="submission" date="2008-08" db="EMBL/GenBank/DDBJ databases">
        <title>Annotation of Helicobacter cinaedi strain CCUG 18818.</title>
        <authorList>
            <consortium name="The Broad Institute Genome Sequencing Platform"/>
            <person name="Fox J.G."/>
            <person name="Shen Z."/>
            <person name="Charoenlap N."/>
            <person name="Schauer D.B."/>
            <person name="Ward D."/>
            <person name="Mehta T."/>
            <person name="Young S."/>
            <person name="Jaffe D."/>
            <person name="Gnerre S."/>
            <person name="Berlin A."/>
            <person name="Heiman D."/>
            <person name="Hepburn T."/>
            <person name="Shea T."/>
            <person name="Sykes S."/>
            <person name="Alvarado L."/>
            <person name="Kodira C."/>
            <person name="Borodovsky M."/>
            <person name="Lander E."/>
            <person name="Galagan J."/>
            <person name="Nusbaum C."/>
            <person name="Birren B."/>
        </authorList>
    </citation>
    <scope>NUCLEOTIDE SEQUENCE</scope>
    <source>
        <strain evidence="2">CCUG 18818</strain>
    </source>
</reference>
<dbReference type="KEGG" id="hcb:HCBAA847_0235"/>
<reference evidence="3" key="4">
    <citation type="journal article" date="2014" name="Genome Announc.">
        <title>Draft genome sequences of six enterohepatic helicobacter species isolated from humans and one from rhesus macaques.</title>
        <authorList>
            <person name="Shen Z."/>
            <person name="Sheh A."/>
            <person name="Young S.K."/>
            <person name="Abouelliel A."/>
            <person name="Ward D.V."/>
            <person name="Earl A.M."/>
            <person name="Fox J.G."/>
        </authorList>
    </citation>
    <scope>NUCLEOTIDE SEQUENCE [LARGE SCALE GENOMIC DNA]</scope>
    <source>
        <strain evidence="3">CCUG 18818</strain>
    </source>
</reference>
<evidence type="ECO:0000313" key="2">
    <source>
        <dbReference type="EMBL" id="EFR47413.1"/>
    </source>
</evidence>
<keyword evidence="3" id="KW-1185">Reference proteome</keyword>
<protein>
    <submittedName>
        <fullName evidence="1">Uncharacterized protein</fullName>
    </submittedName>
</protein>
<dbReference type="Proteomes" id="UP000005755">
    <property type="component" value="Unassembled WGS sequence"/>
</dbReference>